<proteinExistence type="predicted"/>
<evidence type="ECO:0000313" key="3">
    <source>
        <dbReference type="EMBL" id="KAK4116139.1"/>
    </source>
</evidence>
<feature type="signal peptide" evidence="2">
    <location>
        <begin position="1"/>
        <end position="19"/>
    </location>
</feature>
<dbReference type="Proteomes" id="UP001302812">
    <property type="component" value="Unassembled WGS sequence"/>
</dbReference>
<feature type="region of interest" description="Disordered" evidence="1">
    <location>
        <begin position="19"/>
        <end position="77"/>
    </location>
</feature>
<dbReference type="EMBL" id="MU853333">
    <property type="protein sequence ID" value="KAK4116139.1"/>
    <property type="molecule type" value="Genomic_DNA"/>
</dbReference>
<reference evidence="3" key="2">
    <citation type="submission" date="2023-05" db="EMBL/GenBank/DDBJ databases">
        <authorList>
            <consortium name="Lawrence Berkeley National Laboratory"/>
            <person name="Steindorff A."/>
            <person name="Hensen N."/>
            <person name="Bonometti L."/>
            <person name="Westerberg I."/>
            <person name="Brannstrom I.O."/>
            <person name="Guillou S."/>
            <person name="Cros-Aarteil S."/>
            <person name="Calhoun S."/>
            <person name="Haridas S."/>
            <person name="Kuo A."/>
            <person name="Mondo S."/>
            <person name="Pangilinan J."/>
            <person name="Riley R."/>
            <person name="Labutti K."/>
            <person name="Andreopoulos B."/>
            <person name="Lipzen A."/>
            <person name="Chen C."/>
            <person name="Yanf M."/>
            <person name="Daum C."/>
            <person name="Ng V."/>
            <person name="Clum A."/>
            <person name="Ohm R."/>
            <person name="Martin F."/>
            <person name="Silar P."/>
            <person name="Natvig D."/>
            <person name="Lalanne C."/>
            <person name="Gautier V."/>
            <person name="Ament-Velasquez S.L."/>
            <person name="Kruys A."/>
            <person name="Hutchinson M.I."/>
            <person name="Powell A.J."/>
            <person name="Barry K."/>
            <person name="Miller A.N."/>
            <person name="Grigoriev I.V."/>
            <person name="Debuchy R."/>
            <person name="Gladieux P."/>
            <person name="Thoren M.H."/>
            <person name="Johannesson H."/>
        </authorList>
    </citation>
    <scope>NUCLEOTIDE SEQUENCE</scope>
    <source>
        <strain evidence="3">CBS 508.74</strain>
    </source>
</reference>
<feature type="region of interest" description="Disordered" evidence="1">
    <location>
        <begin position="91"/>
        <end position="112"/>
    </location>
</feature>
<gene>
    <name evidence="3" type="ORF">N656DRAFT_774342</name>
</gene>
<feature type="chain" id="PRO_5043048335" evidence="2">
    <location>
        <begin position="20"/>
        <end position="126"/>
    </location>
</feature>
<comment type="caution">
    <text evidence="3">The sequence shown here is derived from an EMBL/GenBank/DDBJ whole genome shotgun (WGS) entry which is preliminary data.</text>
</comment>
<accession>A0AAN6YX41</accession>
<evidence type="ECO:0000256" key="1">
    <source>
        <dbReference type="SAM" id="MobiDB-lite"/>
    </source>
</evidence>
<dbReference type="AlphaFoldDB" id="A0AAN6YX41"/>
<organism evidence="3 4">
    <name type="scientific">Canariomyces notabilis</name>
    <dbReference type="NCBI Taxonomy" id="2074819"/>
    <lineage>
        <taxon>Eukaryota</taxon>
        <taxon>Fungi</taxon>
        <taxon>Dikarya</taxon>
        <taxon>Ascomycota</taxon>
        <taxon>Pezizomycotina</taxon>
        <taxon>Sordariomycetes</taxon>
        <taxon>Sordariomycetidae</taxon>
        <taxon>Sordariales</taxon>
        <taxon>Chaetomiaceae</taxon>
        <taxon>Canariomyces</taxon>
    </lineage>
</organism>
<keyword evidence="2" id="KW-0732">Signal</keyword>
<sequence length="126" mass="13426">MYLTRALLTVALAATTINALPGSGRSGYNKAPTLDVPEDPTSVDEKRSSGDVILGRDSGRSGYNKAPTLDIPEATTSGDERRALNVILRRGGRSGYNKAPTPEDGTEAVTTVDEKRSSEVVYVRKS</sequence>
<name>A0AAN6YX41_9PEZI</name>
<evidence type="ECO:0000256" key="2">
    <source>
        <dbReference type="SAM" id="SignalP"/>
    </source>
</evidence>
<protein>
    <submittedName>
        <fullName evidence="3">Uncharacterized protein</fullName>
    </submittedName>
</protein>
<reference evidence="3" key="1">
    <citation type="journal article" date="2023" name="Mol. Phylogenet. Evol.">
        <title>Genome-scale phylogeny and comparative genomics of the fungal order Sordariales.</title>
        <authorList>
            <person name="Hensen N."/>
            <person name="Bonometti L."/>
            <person name="Westerberg I."/>
            <person name="Brannstrom I.O."/>
            <person name="Guillou S."/>
            <person name="Cros-Aarteil S."/>
            <person name="Calhoun S."/>
            <person name="Haridas S."/>
            <person name="Kuo A."/>
            <person name="Mondo S."/>
            <person name="Pangilinan J."/>
            <person name="Riley R."/>
            <person name="LaButti K."/>
            <person name="Andreopoulos B."/>
            <person name="Lipzen A."/>
            <person name="Chen C."/>
            <person name="Yan M."/>
            <person name="Daum C."/>
            <person name="Ng V."/>
            <person name="Clum A."/>
            <person name="Steindorff A."/>
            <person name="Ohm R.A."/>
            <person name="Martin F."/>
            <person name="Silar P."/>
            <person name="Natvig D.O."/>
            <person name="Lalanne C."/>
            <person name="Gautier V."/>
            <person name="Ament-Velasquez S.L."/>
            <person name="Kruys A."/>
            <person name="Hutchinson M.I."/>
            <person name="Powell A.J."/>
            <person name="Barry K."/>
            <person name="Miller A.N."/>
            <person name="Grigoriev I.V."/>
            <person name="Debuchy R."/>
            <person name="Gladieux P."/>
            <person name="Hiltunen Thoren M."/>
            <person name="Johannesson H."/>
        </authorList>
    </citation>
    <scope>NUCLEOTIDE SEQUENCE</scope>
    <source>
        <strain evidence="3">CBS 508.74</strain>
    </source>
</reference>
<evidence type="ECO:0000313" key="4">
    <source>
        <dbReference type="Proteomes" id="UP001302812"/>
    </source>
</evidence>
<keyword evidence="4" id="KW-1185">Reference proteome</keyword>
<dbReference type="RefSeq" id="XP_064673709.1">
    <property type="nucleotide sequence ID" value="XM_064814247.1"/>
</dbReference>
<dbReference type="GeneID" id="89938372"/>